<dbReference type="CDD" id="cd17330">
    <property type="entry name" value="MFS_SLC46_TetA_like"/>
    <property type="match status" value="1"/>
</dbReference>
<evidence type="ECO:0000259" key="8">
    <source>
        <dbReference type="PROSITE" id="PS50850"/>
    </source>
</evidence>
<dbReference type="PANTHER" id="PTHR23504">
    <property type="entry name" value="MAJOR FACILITATOR SUPERFAMILY DOMAIN-CONTAINING PROTEIN 10"/>
    <property type="match status" value="1"/>
</dbReference>
<keyword evidence="10" id="KW-1185">Reference proteome</keyword>
<feature type="transmembrane region" description="Helical" evidence="7">
    <location>
        <begin position="508"/>
        <end position="529"/>
    </location>
</feature>
<feature type="transmembrane region" description="Helical" evidence="7">
    <location>
        <begin position="33"/>
        <end position="55"/>
    </location>
</feature>
<accession>A0AA36FPF3</accession>
<evidence type="ECO:0000256" key="3">
    <source>
        <dbReference type="ARBA" id="ARBA00022692"/>
    </source>
</evidence>
<feature type="transmembrane region" description="Helical" evidence="7">
    <location>
        <begin position="70"/>
        <end position="91"/>
    </location>
</feature>
<evidence type="ECO:0000256" key="5">
    <source>
        <dbReference type="ARBA" id="ARBA00023136"/>
    </source>
</evidence>
<feature type="transmembrane region" description="Helical" evidence="7">
    <location>
        <begin position="128"/>
        <end position="148"/>
    </location>
</feature>
<feature type="transmembrane region" description="Helical" evidence="7">
    <location>
        <begin position="103"/>
        <end position="122"/>
    </location>
</feature>
<name>A0AA36FPF3_OCTVU</name>
<evidence type="ECO:0000313" key="9">
    <source>
        <dbReference type="EMBL" id="CAI9741248.1"/>
    </source>
</evidence>
<sequence length="654" mass="72045">MLDLAPKENKRKSRCFRFCSLLDEDATRPNYKVIFLIFLSLFSSALTLTFLFPFLPEMVRTFGFDEQDKGYYVGIIASSVFAGRALGSYFWGWLSDKKGRKIVLLLTVLGNGVFSLIFGFTSNLPMAIITRFLTGVTNGTVGTAKTILYEISDDTNQALAMSILSLSWGVGLFLGPAFGGFLASPAKKYPNYFDPNGFFGQFPYVLPGAVSFVVAFLVFLVVFLKMPETKSTLLNNSLIIQTENTETDEKENADKNTKGSAKNLGRTSSQLLGIEGHHVEAVTGAFLARIQEENSLDQQFGSKSCISLPEELIYGSRDFDTQSAKLSPSRSSHSIVPSRNVSHTNLQILKNESFSLLPSDIHSKLETGSFTLEIKDISRPNRPQIVVNPPEPKVTDKLMTENNNCNEEPPTKHTNSLCHKLKQSTLLTLLSMADVRMSVALYTIFSFGVIGFEDTFTIWASTEPRLDGLGFNTDQLGVITGIVAVPIMFLQVFIFAPMARRYGILKTFMANVTILLITVTLCPITHLLYNKPVQLWVSLLILLIPQRICTSCCFSATSLLINNSVTPDIAGSVNGIAMTSTALARAFAPTFGGSLFAWSISSYVENIGPPFDVNLAFFVFGFVFWSCAVLGLLLPRSLDKQKKCHNKPSPARQG</sequence>
<dbReference type="AlphaFoldDB" id="A0AA36FPF3"/>
<dbReference type="EMBL" id="OX597839">
    <property type="protein sequence ID" value="CAI9741248.1"/>
    <property type="molecule type" value="Genomic_DNA"/>
</dbReference>
<dbReference type="InterPro" id="IPR036259">
    <property type="entry name" value="MFS_trans_sf"/>
</dbReference>
<evidence type="ECO:0000256" key="6">
    <source>
        <dbReference type="SAM" id="MobiDB-lite"/>
    </source>
</evidence>
<feature type="region of interest" description="Disordered" evidence="6">
    <location>
        <begin position="245"/>
        <end position="264"/>
    </location>
</feature>
<dbReference type="InterPro" id="IPR020846">
    <property type="entry name" value="MFS_dom"/>
</dbReference>
<feature type="transmembrane region" description="Helical" evidence="7">
    <location>
        <begin position="160"/>
        <end position="184"/>
    </location>
</feature>
<evidence type="ECO:0000256" key="2">
    <source>
        <dbReference type="ARBA" id="ARBA00022448"/>
    </source>
</evidence>
<reference evidence="9" key="1">
    <citation type="submission" date="2023-08" db="EMBL/GenBank/DDBJ databases">
        <authorList>
            <person name="Alioto T."/>
            <person name="Alioto T."/>
            <person name="Gomez Garrido J."/>
        </authorList>
    </citation>
    <scope>NUCLEOTIDE SEQUENCE</scope>
</reference>
<dbReference type="GO" id="GO:0016020">
    <property type="term" value="C:membrane"/>
    <property type="evidence" value="ECO:0007669"/>
    <property type="project" value="UniProtKB-SubCell"/>
</dbReference>
<comment type="subcellular location">
    <subcellularLocation>
        <location evidence="1">Membrane</location>
        <topology evidence="1">Multi-pass membrane protein</topology>
    </subcellularLocation>
</comment>
<dbReference type="PRINTS" id="PR01035">
    <property type="entry name" value="TCRTETA"/>
</dbReference>
<keyword evidence="3 7" id="KW-0812">Transmembrane</keyword>
<feature type="transmembrane region" description="Helical" evidence="7">
    <location>
        <begin position="439"/>
        <end position="461"/>
    </location>
</feature>
<keyword evidence="4 7" id="KW-1133">Transmembrane helix</keyword>
<dbReference type="InterPro" id="IPR011701">
    <property type="entry name" value="MFS"/>
</dbReference>
<keyword evidence="5 7" id="KW-0472">Membrane</keyword>
<dbReference type="Pfam" id="PF07690">
    <property type="entry name" value="MFS_1"/>
    <property type="match status" value="2"/>
</dbReference>
<dbReference type="PANTHER" id="PTHR23504:SF15">
    <property type="entry name" value="MAJOR FACILITATOR SUPERFAMILY (MFS) PROFILE DOMAIN-CONTAINING PROTEIN"/>
    <property type="match status" value="1"/>
</dbReference>
<feature type="transmembrane region" description="Helical" evidence="7">
    <location>
        <begin position="535"/>
        <end position="561"/>
    </location>
</feature>
<gene>
    <name evidence="9" type="ORF">OCTVUL_1B024519</name>
</gene>
<dbReference type="GO" id="GO:0022857">
    <property type="term" value="F:transmembrane transporter activity"/>
    <property type="evidence" value="ECO:0007669"/>
    <property type="project" value="InterPro"/>
</dbReference>
<evidence type="ECO:0000313" key="10">
    <source>
        <dbReference type="Proteomes" id="UP001162480"/>
    </source>
</evidence>
<dbReference type="Gene3D" id="1.20.1250.20">
    <property type="entry name" value="MFS general substrate transporter like domains"/>
    <property type="match status" value="2"/>
</dbReference>
<feature type="transmembrane region" description="Helical" evidence="7">
    <location>
        <begin position="204"/>
        <end position="224"/>
    </location>
</feature>
<evidence type="ECO:0000256" key="7">
    <source>
        <dbReference type="SAM" id="Phobius"/>
    </source>
</evidence>
<organism evidence="9 10">
    <name type="scientific">Octopus vulgaris</name>
    <name type="common">Common octopus</name>
    <dbReference type="NCBI Taxonomy" id="6645"/>
    <lineage>
        <taxon>Eukaryota</taxon>
        <taxon>Metazoa</taxon>
        <taxon>Spiralia</taxon>
        <taxon>Lophotrochozoa</taxon>
        <taxon>Mollusca</taxon>
        <taxon>Cephalopoda</taxon>
        <taxon>Coleoidea</taxon>
        <taxon>Octopodiformes</taxon>
        <taxon>Octopoda</taxon>
        <taxon>Incirrata</taxon>
        <taxon>Octopodidae</taxon>
        <taxon>Octopus</taxon>
    </lineage>
</organism>
<feature type="transmembrane region" description="Helical" evidence="7">
    <location>
        <begin position="613"/>
        <end position="634"/>
    </location>
</feature>
<proteinExistence type="predicted"/>
<dbReference type="PROSITE" id="PS50850">
    <property type="entry name" value="MFS"/>
    <property type="match status" value="1"/>
</dbReference>
<dbReference type="SUPFAM" id="SSF103473">
    <property type="entry name" value="MFS general substrate transporter"/>
    <property type="match status" value="1"/>
</dbReference>
<protein>
    <submittedName>
        <fullName evidence="9">Probable peptide/nitrate transporter At3g43790</fullName>
    </submittedName>
</protein>
<feature type="domain" description="Major facilitator superfamily (MFS) profile" evidence="8">
    <location>
        <begin position="33"/>
        <end position="639"/>
    </location>
</feature>
<evidence type="ECO:0000256" key="4">
    <source>
        <dbReference type="ARBA" id="ARBA00022989"/>
    </source>
</evidence>
<evidence type="ECO:0000256" key="1">
    <source>
        <dbReference type="ARBA" id="ARBA00004141"/>
    </source>
</evidence>
<feature type="transmembrane region" description="Helical" evidence="7">
    <location>
        <begin position="582"/>
        <end position="601"/>
    </location>
</feature>
<feature type="transmembrane region" description="Helical" evidence="7">
    <location>
        <begin position="476"/>
        <end position="496"/>
    </location>
</feature>
<dbReference type="InterPro" id="IPR001958">
    <property type="entry name" value="Tet-R_TetA/multi-R_MdtG-like"/>
</dbReference>
<keyword evidence="2" id="KW-0813">Transport</keyword>
<dbReference type="Proteomes" id="UP001162480">
    <property type="component" value="Chromosome 26"/>
</dbReference>